<sequence>MVNAEIKPAPSKLYVGRRSRSSIDRSKQKAIRASPPKNTNTKNVHDINTNTNNSVSISTTKNSNSQLITISSWWNAPETKRKRRVAKYKLYGVEEAVKSSFKKGFRWIKTTCSEVVYGL</sequence>
<dbReference type="Pfam" id="PF12023">
    <property type="entry name" value="DUF3511"/>
    <property type="match status" value="1"/>
</dbReference>
<dbReference type="InterPro" id="IPR021899">
    <property type="entry name" value="DUF3511"/>
</dbReference>
<gene>
    <name evidence="2" type="ORF">JCGZ_23245</name>
</gene>
<dbReference type="STRING" id="180498.A0A067JHR7"/>
<dbReference type="PANTHER" id="PTHR33193">
    <property type="entry name" value="DOMAIN PROTEIN, PUTATIVE (DUF3511)-RELATED"/>
    <property type="match status" value="1"/>
</dbReference>
<feature type="compositionally biased region" description="Low complexity" evidence="1">
    <location>
        <begin position="48"/>
        <end position="59"/>
    </location>
</feature>
<evidence type="ECO:0000256" key="1">
    <source>
        <dbReference type="SAM" id="MobiDB-lite"/>
    </source>
</evidence>
<accession>A0A067JHR7</accession>
<dbReference type="AlphaFoldDB" id="A0A067JHR7"/>
<evidence type="ECO:0000313" key="3">
    <source>
        <dbReference type="Proteomes" id="UP000027138"/>
    </source>
</evidence>
<proteinExistence type="predicted"/>
<keyword evidence="3" id="KW-1185">Reference proteome</keyword>
<organism evidence="2 3">
    <name type="scientific">Jatropha curcas</name>
    <name type="common">Barbados nut</name>
    <dbReference type="NCBI Taxonomy" id="180498"/>
    <lineage>
        <taxon>Eukaryota</taxon>
        <taxon>Viridiplantae</taxon>
        <taxon>Streptophyta</taxon>
        <taxon>Embryophyta</taxon>
        <taxon>Tracheophyta</taxon>
        <taxon>Spermatophyta</taxon>
        <taxon>Magnoliopsida</taxon>
        <taxon>eudicotyledons</taxon>
        <taxon>Gunneridae</taxon>
        <taxon>Pentapetalae</taxon>
        <taxon>rosids</taxon>
        <taxon>fabids</taxon>
        <taxon>Malpighiales</taxon>
        <taxon>Euphorbiaceae</taxon>
        <taxon>Crotonoideae</taxon>
        <taxon>Jatropheae</taxon>
        <taxon>Jatropha</taxon>
    </lineage>
</organism>
<name>A0A067JHR7_JATCU</name>
<feature type="region of interest" description="Disordered" evidence="1">
    <location>
        <begin position="1"/>
        <end position="59"/>
    </location>
</feature>
<dbReference type="PANTHER" id="PTHR33193:SF73">
    <property type="entry name" value="DUF3511 DOMAIN PROTEIN"/>
    <property type="match status" value="1"/>
</dbReference>
<reference evidence="2 3" key="1">
    <citation type="journal article" date="2014" name="PLoS ONE">
        <title>Global Analysis of Gene Expression Profiles in Physic Nut (Jatropha curcas L.) Seedlings Exposed to Salt Stress.</title>
        <authorList>
            <person name="Zhang L."/>
            <person name="Zhang C."/>
            <person name="Wu P."/>
            <person name="Chen Y."/>
            <person name="Li M."/>
            <person name="Jiang H."/>
            <person name="Wu G."/>
        </authorList>
    </citation>
    <scope>NUCLEOTIDE SEQUENCE [LARGE SCALE GENOMIC DNA]</scope>
    <source>
        <strain evidence="3">cv. GZQX0401</strain>
        <tissue evidence="2">Young leaves</tissue>
    </source>
</reference>
<evidence type="ECO:0000313" key="2">
    <source>
        <dbReference type="EMBL" id="KDP23412.1"/>
    </source>
</evidence>
<dbReference type="Proteomes" id="UP000027138">
    <property type="component" value="Unassembled WGS sequence"/>
</dbReference>
<dbReference type="EMBL" id="KK915213">
    <property type="protein sequence ID" value="KDP23412.1"/>
    <property type="molecule type" value="Genomic_DNA"/>
</dbReference>
<dbReference type="OrthoDB" id="660385at2759"/>
<protein>
    <submittedName>
        <fullName evidence="2">Uncharacterized protein</fullName>
    </submittedName>
</protein>